<evidence type="ECO:0000313" key="1">
    <source>
        <dbReference type="EMBL" id="KIU01394.1"/>
    </source>
</evidence>
<feature type="non-terminal residue" evidence="1">
    <location>
        <position position="1"/>
    </location>
</feature>
<sequence>AGDAGVPRAIVLRVLRRNARGGAVGPAEHDRATHLAAGHVVGLGRRVHDVVDRLHREVEGHELDDRLEAAHRRPRTQAGKAIFGDRRVDHALGTELLEQALRDLVGALILGDFLAHHEDARILAHLLGHRVAQRLANSRLDHLGALGDRRIL</sequence>
<dbReference type="AlphaFoldDB" id="A0AA40JQ67"/>
<dbReference type="EMBL" id="JXIG01000404">
    <property type="protein sequence ID" value="KIU01394.1"/>
    <property type="molecule type" value="Genomic_DNA"/>
</dbReference>
<comment type="caution">
    <text evidence="1">The sequence shown here is derived from an EMBL/GenBank/DDBJ whole genome shotgun (WGS) entry which is preliminary data.</text>
</comment>
<name>A0AA40JQ67_STAAU</name>
<accession>A0AA40JQ67</accession>
<proteinExistence type="predicted"/>
<organism evidence="1 2">
    <name type="scientific">Staphylococcus aureus</name>
    <dbReference type="NCBI Taxonomy" id="1280"/>
    <lineage>
        <taxon>Bacteria</taxon>
        <taxon>Bacillati</taxon>
        <taxon>Bacillota</taxon>
        <taxon>Bacilli</taxon>
        <taxon>Bacillales</taxon>
        <taxon>Staphylococcaceae</taxon>
        <taxon>Staphylococcus</taxon>
    </lineage>
</organism>
<gene>
    <name evidence="1" type="ORF">QU38_01860</name>
</gene>
<evidence type="ECO:0000313" key="2">
    <source>
        <dbReference type="Proteomes" id="UP000032274"/>
    </source>
</evidence>
<dbReference type="Proteomes" id="UP000032274">
    <property type="component" value="Unassembled WGS sequence"/>
</dbReference>
<feature type="non-terminal residue" evidence="1">
    <location>
        <position position="152"/>
    </location>
</feature>
<protein>
    <submittedName>
        <fullName evidence="1">Uncharacterized protein</fullName>
    </submittedName>
</protein>
<reference evidence="1 2" key="1">
    <citation type="submission" date="2015-01" db="EMBL/GenBank/DDBJ databases">
        <title>Characterization of Swiss Staphylococcus aureus strains involved in food poisoning.</title>
        <authorList>
            <person name="Crovadore J."/>
            <person name="Chablais R."/>
            <person name="Tonacini J."/>
            <person name="Schnyder B."/>
            <person name="Lefort F."/>
        </authorList>
    </citation>
    <scope>NUCLEOTIDE SEQUENCE [LARGE SCALE GENOMIC DNA]</scope>
    <source>
        <strain evidence="1 2">SA-120</strain>
    </source>
</reference>